<dbReference type="Pfam" id="PF03143">
    <property type="entry name" value="GTP_EFTU_D3"/>
    <property type="match status" value="1"/>
</dbReference>
<dbReference type="GO" id="GO:0003746">
    <property type="term" value="F:translation elongation factor activity"/>
    <property type="evidence" value="ECO:0007669"/>
    <property type="project" value="UniProtKB-KW"/>
</dbReference>
<evidence type="ECO:0000313" key="9">
    <source>
        <dbReference type="EMBL" id="OQD51721.1"/>
    </source>
</evidence>
<dbReference type="SUPFAM" id="SSF50447">
    <property type="entry name" value="Translation proteins"/>
    <property type="match status" value="1"/>
</dbReference>
<keyword evidence="5" id="KW-0342">GTP-binding</keyword>
<feature type="domain" description="Translation elongation factor EFTu-like" evidence="8">
    <location>
        <begin position="28"/>
        <end position="94"/>
    </location>
</feature>
<dbReference type="InterPro" id="IPR050055">
    <property type="entry name" value="EF-Tu_GTPase"/>
</dbReference>
<comment type="caution">
    <text evidence="9">The sequence shown here is derived from an EMBL/GenBank/DDBJ whole genome shotgun (WGS) entry which is preliminary data.</text>
</comment>
<evidence type="ECO:0000256" key="6">
    <source>
        <dbReference type="ARBA" id="ARBA00029554"/>
    </source>
</evidence>
<keyword evidence="3" id="KW-0251">Elongation factor</keyword>
<name>A0A1V6MGW9_9ACTN</name>
<evidence type="ECO:0000256" key="1">
    <source>
        <dbReference type="ARBA" id="ARBA00022490"/>
    </source>
</evidence>
<evidence type="ECO:0000256" key="5">
    <source>
        <dbReference type="ARBA" id="ARBA00023134"/>
    </source>
</evidence>
<protein>
    <recommendedName>
        <fullName evidence="6">Elongation factor Tu</fullName>
    </recommendedName>
</protein>
<dbReference type="InterPro" id="IPR009001">
    <property type="entry name" value="Transl_elong_EF1A/Init_IF2_C"/>
</dbReference>
<feature type="domain" description="Translation elongation factor EFTu/EF1A C-terminal" evidence="7">
    <location>
        <begin position="98"/>
        <end position="189"/>
    </location>
</feature>
<dbReference type="STRING" id="114686.BM536_038485"/>
<organism evidence="9 10">
    <name type="scientific">Streptomyces phaeoluteigriseus</name>
    <dbReference type="NCBI Taxonomy" id="114686"/>
    <lineage>
        <taxon>Bacteria</taxon>
        <taxon>Bacillati</taxon>
        <taxon>Actinomycetota</taxon>
        <taxon>Actinomycetes</taxon>
        <taxon>Kitasatosporales</taxon>
        <taxon>Streptomycetaceae</taxon>
        <taxon>Streptomyces</taxon>
        <taxon>Streptomyces aurantiacus group</taxon>
    </lineage>
</organism>
<dbReference type="Gene3D" id="2.40.30.10">
    <property type="entry name" value="Translation factors"/>
    <property type="match status" value="2"/>
</dbReference>
<dbReference type="SUPFAM" id="SSF50465">
    <property type="entry name" value="EF-Tu/eEF-1alpha/eIF2-gamma C-terminal domain"/>
    <property type="match status" value="1"/>
</dbReference>
<accession>A0A1V6MGW9</accession>
<evidence type="ECO:0000256" key="2">
    <source>
        <dbReference type="ARBA" id="ARBA00022741"/>
    </source>
</evidence>
<reference evidence="9 10" key="2">
    <citation type="submission" date="2017-02" db="EMBL/GenBank/DDBJ databases">
        <title>Draft genome sequence of Streptomyces phaeoluteigriseus type strain DSM41896.</title>
        <authorList>
            <person name="Salih T.S."/>
            <person name="Algora Gallardo L."/>
            <person name="Melo Santos T."/>
            <person name="Filgueira Martinez S."/>
            <person name="Herron P.R."/>
        </authorList>
    </citation>
    <scope>NUCLEOTIDE SEQUENCE [LARGE SCALE GENOMIC DNA]</scope>
    <source>
        <strain evidence="9 10">DSM 41896</strain>
    </source>
</reference>
<dbReference type="InterPro" id="IPR004160">
    <property type="entry name" value="Transl_elong_EFTu/EF1A_C"/>
</dbReference>
<dbReference type="AlphaFoldDB" id="A0A1V6MGW9"/>
<proteinExistence type="predicted"/>
<evidence type="ECO:0000313" key="10">
    <source>
        <dbReference type="Proteomes" id="UP000184286"/>
    </source>
</evidence>
<dbReference type="PANTHER" id="PTHR43721:SF22">
    <property type="entry name" value="ELONGATION FACTOR TU, MITOCHONDRIAL"/>
    <property type="match status" value="1"/>
</dbReference>
<dbReference type="InterPro" id="IPR004161">
    <property type="entry name" value="EFTu-like_2"/>
</dbReference>
<evidence type="ECO:0000259" key="8">
    <source>
        <dbReference type="Pfam" id="PF03144"/>
    </source>
</evidence>
<dbReference type="PANTHER" id="PTHR43721">
    <property type="entry name" value="ELONGATION FACTOR TU-RELATED"/>
    <property type="match status" value="1"/>
</dbReference>
<keyword evidence="4" id="KW-0648">Protein biosynthesis</keyword>
<reference evidence="10" key="1">
    <citation type="submission" date="2016-11" db="EMBL/GenBank/DDBJ databases">
        <authorList>
            <person name="Schniete J.K."/>
            <person name="Salih T."/>
            <person name="Algora Gallardo L."/>
            <person name="Martinez Fernandez S."/>
            <person name="Herron P.R."/>
        </authorList>
    </citation>
    <scope>NUCLEOTIDE SEQUENCE [LARGE SCALE GENOMIC DNA]</scope>
    <source>
        <strain evidence="10">DSM 41896</strain>
    </source>
</reference>
<dbReference type="Proteomes" id="UP000184286">
    <property type="component" value="Unassembled WGS sequence"/>
</dbReference>
<keyword evidence="1" id="KW-0963">Cytoplasm</keyword>
<dbReference type="FunFam" id="2.40.30.10:FF:000001">
    <property type="entry name" value="Elongation factor Tu"/>
    <property type="match status" value="1"/>
</dbReference>
<dbReference type="Pfam" id="PF03144">
    <property type="entry name" value="GTP_EFTU_D2"/>
    <property type="match status" value="1"/>
</dbReference>
<dbReference type="EMBL" id="MPOH02000061">
    <property type="protein sequence ID" value="OQD51721.1"/>
    <property type="molecule type" value="Genomic_DNA"/>
</dbReference>
<gene>
    <name evidence="9" type="ORF">BM536_038485</name>
</gene>
<dbReference type="GO" id="GO:0005525">
    <property type="term" value="F:GTP binding"/>
    <property type="evidence" value="ECO:0007669"/>
    <property type="project" value="UniProtKB-KW"/>
</dbReference>
<evidence type="ECO:0000256" key="4">
    <source>
        <dbReference type="ARBA" id="ARBA00022917"/>
    </source>
</evidence>
<keyword evidence="2" id="KW-0547">Nucleotide-binding</keyword>
<evidence type="ECO:0000256" key="3">
    <source>
        <dbReference type="ARBA" id="ARBA00022768"/>
    </source>
</evidence>
<sequence length="191" mass="20387">MVDATERPFLMYVEDVFRLQQGRVVSLTGRIERGSVRKGKEVEVVGAGSGRVTACVVAIDQEHARIDEASAGMNVRVLLRGVAAETVARGQVLATPGSIRSHAAFTAEIVLLSEEQGSADVVCGDRLHFYIGAAAVWGTVTLHGVDTVRPLHGATMTVSLEELVALEEGRSFAFRHHHRAAGSGTVTQLLC</sequence>
<evidence type="ECO:0000259" key="7">
    <source>
        <dbReference type="Pfam" id="PF03143"/>
    </source>
</evidence>
<dbReference type="InterPro" id="IPR009000">
    <property type="entry name" value="Transl_B-barrel_sf"/>
</dbReference>